<reference evidence="3" key="1">
    <citation type="submission" date="2020-04" db="EMBL/GenBank/DDBJ databases">
        <title>Description of Shewanella salipaludis sp. nov., isolated from a salt marsh.</title>
        <authorList>
            <person name="Park S."/>
            <person name="Yoon J.-H."/>
        </authorList>
    </citation>
    <scope>NUCLEOTIDE SEQUENCE</scope>
    <source>
        <strain evidence="3">SHSM-M6</strain>
    </source>
</reference>
<feature type="compositionally biased region" description="Polar residues" evidence="1">
    <location>
        <begin position="195"/>
        <end position="204"/>
    </location>
</feature>
<keyword evidence="2" id="KW-0732">Signal</keyword>
<keyword evidence="4" id="KW-1185">Reference proteome</keyword>
<evidence type="ECO:0008006" key="5">
    <source>
        <dbReference type="Google" id="ProtNLM"/>
    </source>
</evidence>
<comment type="caution">
    <text evidence="3">The sequence shown here is derived from an EMBL/GenBank/DDBJ whole genome shotgun (WGS) entry which is preliminary data.</text>
</comment>
<dbReference type="EMBL" id="JAAXYH010000011">
    <property type="protein sequence ID" value="NMH66332.1"/>
    <property type="molecule type" value="Genomic_DNA"/>
</dbReference>
<proteinExistence type="predicted"/>
<organism evidence="3 4">
    <name type="scientific">Shewanella salipaludis</name>
    <dbReference type="NCBI Taxonomy" id="2723052"/>
    <lineage>
        <taxon>Bacteria</taxon>
        <taxon>Pseudomonadati</taxon>
        <taxon>Pseudomonadota</taxon>
        <taxon>Gammaproteobacteria</taxon>
        <taxon>Alteromonadales</taxon>
        <taxon>Shewanellaceae</taxon>
        <taxon>Shewanella</taxon>
    </lineage>
</organism>
<evidence type="ECO:0000256" key="1">
    <source>
        <dbReference type="SAM" id="MobiDB-lite"/>
    </source>
</evidence>
<dbReference type="Proteomes" id="UP000737113">
    <property type="component" value="Unassembled WGS sequence"/>
</dbReference>
<feature type="signal peptide" evidence="2">
    <location>
        <begin position="1"/>
        <end position="24"/>
    </location>
</feature>
<feature type="region of interest" description="Disordered" evidence="1">
    <location>
        <begin position="132"/>
        <end position="153"/>
    </location>
</feature>
<dbReference type="RefSeq" id="WP_169565058.1">
    <property type="nucleotide sequence ID" value="NZ_JAAXYH010000011.1"/>
</dbReference>
<accession>A0A972G123</accession>
<evidence type="ECO:0000256" key="2">
    <source>
        <dbReference type="SAM" id="SignalP"/>
    </source>
</evidence>
<protein>
    <recommendedName>
        <fullName evidence="5">DUF2796 domain-containing protein</fullName>
    </recommendedName>
</protein>
<evidence type="ECO:0000313" key="3">
    <source>
        <dbReference type="EMBL" id="NMH66332.1"/>
    </source>
</evidence>
<feature type="compositionally biased region" description="Basic and acidic residues" evidence="1">
    <location>
        <begin position="140"/>
        <end position="153"/>
    </location>
</feature>
<dbReference type="AlphaFoldDB" id="A0A972G123"/>
<feature type="region of interest" description="Disordered" evidence="1">
    <location>
        <begin position="195"/>
        <end position="218"/>
    </location>
</feature>
<evidence type="ECO:0000313" key="4">
    <source>
        <dbReference type="Proteomes" id="UP000737113"/>
    </source>
</evidence>
<gene>
    <name evidence="3" type="ORF">HC757_14305</name>
</gene>
<name>A0A972G123_9GAMM</name>
<feature type="chain" id="PRO_5036917701" description="DUF2796 domain-containing protein" evidence="2">
    <location>
        <begin position="25"/>
        <end position="218"/>
    </location>
</feature>
<sequence>MMKKHILPLLALCAGLISMTGASAHGLNMTSANITLRQHNHLSLSVSTSLTALFQRLEWQGKPASIAHLVADEAKLAEFHRQLVQVFAEQLTVAIDGQPLESRQTRAPSQAQLRQRLEEEIAEALLPPAHTAVHAAHGQAPHEDMSHEPLSHEPLSHEEYQTLVIHIDGFMPRAAKAEMLNVHFPPALGPVLTNYSEPRSQTLTPGADGSSLKIGLKH</sequence>